<comment type="caution">
    <text evidence="14">The sequence shown here is derived from an EMBL/GenBank/DDBJ whole genome shotgun (WGS) entry which is preliminary data.</text>
</comment>
<evidence type="ECO:0000256" key="1">
    <source>
        <dbReference type="ARBA" id="ARBA00001947"/>
    </source>
</evidence>
<keyword evidence="10" id="KW-0482">Metalloprotease</keyword>
<dbReference type="InterPro" id="IPR001915">
    <property type="entry name" value="Peptidase_M48"/>
</dbReference>
<evidence type="ECO:0000256" key="6">
    <source>
        <dbReference type="ARBA" id="ARBA00022723"/>
    </source>
</evidence>
<keyword evidence="8" id="KW-0862">Zinc</keyword>
<keyword evidence="11 12" id="KW-0472">Membrane</keyword>
<evidence type="ECO:0000256" key="12">
    <source>
        <dbReference type="SAM" id="Phobius"/>
    </source>
</evidence>
<dbReference type="Gene3D" id="3.30.2010.10">
    <property type="entry name" value="Metalloproteases ('zincins'), catalytic domain"/>
    <property type="match status" value="1"/>
</dbReference>
<accession>A0ABW7YQU4</accession>
<feature type="transmembrane region" description="Helical" evidence="12">
    <location>
        <begin position="6"/>
        <end position="24"/>
    </location>
</feature>
<comment type="cofactor">
    <cofactor evidence="1">
        <name>Zn(2+)</name>
        <dbReference type="ChEBI" id="CHEBI:29105"/>
    </cofactor>
</comment>
<evidence type="ECO:0000256" key="9">
    <source>
        <dbReference type="ARBA" id="ARBA00022989"/>
    </source>
</evidence>
<dbReference type="PANTHER" id="PTHR43221">
    <property type="entry name" value="PROTEASE HTPX"/>
    <property type="match status" value="1"/>
</dbReference>
<dbReference type="RefSeq" id="WP_397081541.1">
    <property type="nucleotide sequence ID" value="NZ_JBITGY010000003.1"/>
</dbReference>
<keyword evidence="6" id="KW-0479">Metal-binding</keyword>
<dbReference type="Proteomes" id="UP001612741">
    <property type="component" value="Unassembled WGS sequence"/>
</dbReference>
<evidence type="ECO:0000256" key="11">
    <source>
        <dbReference type="ARBA" id="ARBA00023136"/>
    </source>
</evidence>
<gene>
    <name evidence="14" type="ORF">ACIBG2_12910</name>
</gene>
<keyword evidence="15" id="KW-1185">Reference proteome</keyword>
<dbReference type="CDD" id="cd07328">
    <property type="entry name" value="M48_Ste24p_like"/>
    <property type="match status" value="1"/>
</dbReference>
<keyword evidence="5 12" id="KW-0812">Transmembrane</keyword>
<evidence type="ECO:0000256" key="7">
    <source>
        <dbReference type="ARBA" id="ARBA00022801"/>
    </source>
</evidence>
<keyword evidence="9 12" id="KW-1133">Transmembrane helix</keyword>
<evidence type="ECO:0000313" key="14">
    <source>
        <dbReference type="EMBL" id="MFI6498286.1"/>
    </source>
</evidence>
<proteinExistence type="predicted"/>
<reference evidence="14 15" key="1">
    <citation type="submission" date="2024-10" db="EMBL/GenBank/DDBJ databases">
        <title>The Natural Products Discovery Center: Release of the First 8490 Sequenced Strains for Exploring Actinobacteria Biosynthetic Diversity.</title>
        <authorList>
            <person name="Kalkreuter E."/>
            <person name="Kautsar S.A."/>
            <person name="Yang D."/>
            <person name="Bader C.D."/>
            <person name="Teijaro C.N."/>
            <person name="Fluegel L."/>
            <person name="Davis C.M."/>
            <person name="Simpson J.R."/>
            <person name="Lauterbach L."/>
            <person name="Steele A.D."/>
            <person name="Gui C."/>
            <person name="Meng S."/>
            <person name="Li G."/>
            <person name="Viehrig K."/>
            <person name="Ye F."/>
            <person name="Su P."/>
            <person name="Kiefer A.F."/>
            <person name="Nichols A."/>
            <person name="Cepeda A.J."/>
            <person name="Yan W."/>
            <person name="Fan B."/>
            <person name="Jiang Y."/>
            <person name="Adhikari A."/>
            <person name="Zheng C.-J."/>
            <person name="Schuster L."/>
            <person name="Cowan T.M."/>
            <person name="Smanski M.J."/>
            <person name="Chevrette M.G."/>
            <person name="De Carvalho L.P.S."/>
            <person name="Shen B."/>
        </authorList>
    </citation>
    <scope>NUCLEOTIDE SEQUENCE [LARGE SCALE GENOMIC DNA]</scope>
    <source>
        <strain evidence="14 15">NPDC050545</strain>
    </source>
</reference>
<sequence>MTLLVGFYLLVAALVVGTIFLDVYAISTFRLPGLEFATLATFASAALLRALLIVHRVQGAGPPSVPVLPEDQPALWREVGELAARVRSPLPDEIRLFAEPTAAVAIETRLSGLRVVGRTLFIGLPLVQALDAAELRAVLAHELAHTSAAHSRLTTAAYRGRVWLVAAVEGLDSHPYLQPVFAGYARVYLRLTQAISRRQEYEADALAVALAGRAATASALRKTRETGAAWDLYAECYLSLSGAGDLRPAEVFAGFRALLADRVRQAEVAGLVAEPEEISPYDSHPSWTDRQAAIAALPDPGTDPDPRPAGALLPDPPVRALERALWQGTRWSPLPWEDLVEKGMYATRNAEAVRDLAAAGQRVMGTARPYVDAAFEAIARGRQDELAGHLRDLGWKPSPTLLGGVLGQALEALLIEHGQARWTLSWSGPARLLYAGGEEVEVGGYAVRVVAEPSAIPGLRAWLDRMGVERDYVPA</sequence>
<evidence type="ECO:0000256" key="5">
    <source>
        <dbReference type="ARBA" id="ARBA00022692"/>
    </source>
</evidence>
<feature type="domain" description="Peptidase M48" evidence="13">
    <location>
        <begin position="71"/>
        <end position="295"/>
    </location>
</feature>
<keyword evidence="3" id="KW-1003">Cell membrane</keyword>
<evidence type="ECO:0000259" key="13">
    <source>
        <dbReference type="Pfam" id="PF01435"/>
    </source>
</evidence>
<organism evidence="14 15">
    <name type="scientific">Nonomuraea typhae</name>
    <dbReference type="NCBI Taxonomy" id="2603600"/>
    <lineage>
        <taxon>Bacteria</taxon>
        <taxon>Bacillati</taxon>
        <taxon>Actinomycetota</taxon>
        <taxon>Actinomycetes</taxon>
        <taxon>Streptosporangiales</taxon>
        <taxon>Streptosporangiaceae</taxon>
        <taxon>Nonomuraea</taxon>
    </lineage>
</organism>
<comment type="subcellular location">
    <subcellularLocation>
        <location evidence="2">Cell membrane</location>
        <topology evidence="2">Multi-pass membrane protein</topology>
    </subcellularLocation>
</comment>
<protein>
    <submittedName>
        <fullName evidence="14">M48 family metallopeptidase</fullName>
    </submittedName>
</protein>
<dbReference type="EMBL" id="JBITGY010000003">
    <property type="protein sequence ID" value="MFI6498286.1"/>
    <property type="molecule type" value="Genomic_DNA"/>
</dbReference>
<dbReference type="Pfam" id="PF01435">
    <property type="entry name" value="Peptidase_M48"/>
    <property type="match status" value="1"/>
</dbReference>
<evidence type="ECO:0000313" key="15">
    <source>
        <dbReference type="Proteomes" id="UP001612741"/>
    </source>
</evidence>
<evidence type="ECO:0000256" key="10">
    <source>
        <dbReference type="ARBA" id="ARBA00023049"/>
    </source>
</evidence>
<keyword evidence="4" id="KW-0645">Protease</keyword>
<evidence type="ECO:0000256" key="4">
    <source>
        <dbReference type="ARBA" id="ARBA00022670"/>
    </source>
</evidence>
<dbReference type="InterPro" id="IPR050083">
    <property type="entry name" value="HtpX_protease"/>
</dbReference>
<keyword evidence="7" id="KW-0378">Hydrolase</keyword>
<evidence type="ECO:0000256" key="8">
    <source>
        <dbReference type="ARBA" id="ARBA00022833"/>
    </source>
</evidence>
<evidence type="ECO:0000256" key="3">
    <source>
        <dbReference type="ARBA" id="ARBA00022475"/>
    </source>
</evidence>
<evidence type="ECO:0000256" key="2">
    <source>
        <dbReference type="ARBA" id="ARBA00004651"/>
    </source>
</evidence>
<dbReference type="PANTHER" id="PTHR43221:SF1">
    <property type="entry name" value="PROTEASE HTPX"/>
    <property type="match status" value="1"/>
</dbReference>
<name>A0ABW7YQU4_9ACTN</name>